<dbReference type="AlphaFoldDB" id="A0A7K3WR81"/>
<proteinExistence type="predicted"/>
<evidence type="ECO:0000313" key="2">
    <source>
        <dbReference type="Proteomes" id="UP000486602"/>
    </source>
</evidence>
<sequence length="96" mass="10974">MNSIEDILIILQNLKLEIFERFDIRYIAVLESSLSDEPVLTSGIGVVVEFEDASNPKFIELESYLTELLGRSVHLIVKNGMSDEMFDRMSNDIHIL</sequence>
<comment type="caution">
    <text evidence="1">The sequence shown here is derived from an EMBL/GenBank/DDBJ whole genome shotgun (WGS) entry which is preliminary data.</text>
</comment>
<dbReference type="RefSeq" id="WP_163285582.1">
    <property type="nucleotide sequence ID" value="NZ_JAAGVY010000021.1"/>
</dbReference>
<reference evidence="1 2" key="1">
    <citation type="submission" date="2020-02" db="EMBL/GenBank/DDBJ databases">
        <title>Out from the shadows clarifying the taxonomy of the family Cryomorphaceae and related taxa by utilizing the GTDB taxonomic framework.</title>
        <authorList>
            <person name="Bowman J.P."/>
        </authorList>
    </citation>
    <scope>NUCLEOTIDE SEQUENCE [LARGE SCALE GENOMIC DNA]</scope>
    <source>
        <strain evidence="1 2">QSSC 1-22</strain>
    </source>
</reference>
<dbReference type="InterPro" id="IPR043519">
    <property type="entry name" value="NT_sf"/>
</dbReference>
<protein>
    <submittedName>
        <fullName evidence="1">Uncharacterized protein</fullName>
    </submittedName>
</protein>
<accession>A0A7K3WR81</accession>
<evidence type="ECO:0000313" key="1">
    <source>
        <dbReference type="EMBL" id="NEN24189.1"/>
    </source>
</evidence>
<dbReference type="Gene3D" id="3.30.460.10">
    <property type="entry name" value="Beta Polymerase, domain 2"/>
    <property type="match status" value="1"/>
</dbReference>
<gene>
    <name evidence="1" type="ORF">G3O08_11815</name>
</gene>
<dbReference type="Proteomes" id="UP000486602">
    <property type="component" value="Unassembled WGS sequence"/>
</dbReference>
<dbReference type="SUPFAM" id="SSF81301">
    <property type="entry name" value="Nucleotidyltransferase"/>
    <property type="match status" value="1"/>
</dbReference>
<organism evidence="1 2">
    <name type="scientific">Cryomorpha ignava</name>
    <dbReference type="NCBI Taxonomy" id="101383"/>
    <lineage>
        <taxon>Bacteria</taxon>
        <taxon>Pseudomonadati</taxon>
        <taxon>Bacteroidota</taxon>
        <taxon>Flavobacteriia</taxon>
        <taxon>Flavobacteriales</taxon>
        <taxon>Cryomorphaceae</taxon>
        <taxon>Cryomorpha</taxon>
    </lineage>
</organism>
<dbReference type="EMBL" id="JAAGVY010000021">
    <property type="protein sequence ID" value="NEN24189.1"/>
    <property type="molecule type" value="Genomic_DNA"/>
</dbReference>
<name>A0A7K3WR81_9FLAO</name>
<keyword evidence="2" id="KW-1185">Reference proteome</keyword>